<dbReference type="SUPFAM" id="SSF46689">
    <property type="entry name" value="Homeodomain-like"/>
    <property type="match status" value="2"/>
</dbReference>
<evidence type="ECO:0000256" key="4">
    <source>
        <dbReference type="PROSITE-ProRule" id="PRU00169"/>
    </source>
</evidence>
<evidence type="ECO:0008006" key="8">
    <source>
        <dbReference type="Google" id="ProtNLM"/>
    </source>
</evidence>
<gene>
    <name evidence="7" type="ORF">BBD42_12375</name>
</gene>
<dbReference type="SMART" id="SM00448">
    <property type="entry name" value="REC"/>
    <property type="match status" value="1"/>
</dbReference>
<evidence type="ECO:0000256" key="3">
    <source>
        <dbReference type="ARBA" id="ARBA00023163"/>
    </source>
</evidence>
<keyword evidence="1" id="KW-0805">Transcription regulation</keyword>
<dbReference type="InterPro" id="IPR009057">
    <property type="entry name" value="Homeodomain-like_sf"/>
</dbReference>
<proteinExistence type="predicted"/>
<dbReference type="Pfam" id="PF00072">
    <property type="entry name" value="Response_reg"/>
    <property type="match status" value="1"/>
</dbReference>
<dbReference type="PANTHER" id="PTHR43280:SF2">
    <property type="entry name" value="HTH-TYPE TRANSCRIPTIONAL REGULATOR EXSA"/>
    <property type="match status" value="1"/>
</dbReference>
<dbReference type="GO" id="GO:0003700">
    <property type="term" value="F:DNA-binding transcription factor activity"/>
    <property type="evidence" value="ECO:0007669"/>
    <property type="project" value="InterPro"/>
</dbReference>
<keyword evidence="4" id="KW-0597">Phosphoprotein</keyword>
<keyword evidence="2" id="KW-0238">DNA-binding</keyword>
<keyword evidence="3" id="KW-0804">Transcription</keyword>
<dbReference type="InterPro" id="IPR011006">
    <property type="entry name" value="CheY-like_superfamily"/>
</dbReference>
<dbReference type="PROSITE" id="PS50110">
    <property type="entry name" value="RESPONSE_REGULATORY"/>
    <property type="match status" value="1"/>
</dbReference>
<dbReference type="GO" id="GO:0000160">
    <property type="term" value="P:phosphorelay signal transduction system"/>
    <property type="evidence" value="ECO:0007669"/>
    <property type="project" value="InterPro"/>
</dbReference>
<reference evidence="7" key="1">
    <citation type="submission" date="2016-08" db="EMBL/GenBank/DDBJ databases">
        <title>Complete Genome Seqeunce of Paenibacillus sp. BIHB 4019 from tea rhizoplane.</title>
        <authorList>
            <person name="Thakur R."/>
            <person name="Swarnkar M.K."/>
            <person name="Gulati A."/>
        </authorList>
    </citation>
    <scope>NUCLEOTIDE SEQUENCE [LARGE SCALE GENOMIC DNA]</scope>
    <source>
        <strain evidence="7">BIHB4019</strain>
    </source>
</reference>
<dbReference type="Pfam" id="PF12833">
    <property type="entry name" value="HTH_18"/>
    <property type="match status" value="1"/>
</dbReference>
<feature type="domain" description="HTH araC/xylS-type" evidence="5">
    <location>
        <begin position="435"/>
        <end position="533"/>
    </location>
</feature>
<dbReference type="InterPro" id="IPR001789">
    <property type="entry name" value="Sig_transdc_resp-reg_receiver"/>
</dbReference>
<evidence type="ECO:0000259" key="5">
    <source>
        <dbReference type="PROSITE" id="PS01124"/>
    </source>
</evidence>
<dbReference type="AlphaFoldDB" id="A0A1B2DHJ8"/>
<organism evidence="7">
    <name type="scientific">Paenibacillus sp. BIHB 4019</name>
    <dbReference type="NCBI Taxonomy" id="1870819"/>
    <lineage>
        <taxon>Bacteria</taxon>
        <taxon>Bacillati</taxon>
        <taxon>Bacillota</taxon>
        <taxon>Bacilli</taxon>
        <taxon>Bacillales</taxon>
        <taxon>Paenibacillaceae</taxon>
        <taxon>Paenibacillus</taxon>
    </lineage>
</organism>
<dbReference type="GO" id="GO:0043565">
    <property type="term" value="F:sequence-specific DNA binding"/>
    <property type="evidence" value="ECO:0007669"/>
    <property type="project" value="InterPro"/>
</dbReference>
<evidence type="ECO:0000256" key="2">
    <source>
        <dbReference type="ARBA" id="ARBA00023125"/>
    </source>
</evidence>
<feature type="modified residue" description="4-aspartylphosphate" evidence="4">
    <location>
        <position position="55"/>
    </location>
</feature>
<evidence type="ECO:0000313" key="7">
    <source>
        <dbReference type="EMBL" id="ANY67171.1"/>
    </source>
</evidence>
<dbReference type="CDD" id="cd17536">
    <property type="entry name" value="REC_YesN-like"/>
    <property type="match status" value="1"/>
</dbReference>
<dbReference type="RefSeq" id="WP_099518382.1">
    <property type="nucleotide sequence ID" value="NZ_CP016808.1"/>
</dbReference>
<dbReference type="PROSITE" id="PS01124">
    <property type="entry name" value="HTH_ARAC_FAMILY_2"/>
    <property type="match status" value="1"/>
</dbReference>
<sequence length="536" mass="60729">MYKVIIVDDEMIVRHAVKTIIKWEGSRFEYAGSASSGVSAMELVRRSNADIVITDIKMAEMDGLKLIKCLLADGFKGEVLVLSNYNDFDLVREALKFGAYDYMLKLTLKTETFMQTLEEMAAKLDAKRRYFKPQTTTAAEQADGELAQLYDLLKKHDQAEEPQLNGNIFNQKERQAISRLQGLCCYTFTLYMPEGEHANYQTLDFHETLEKLAEGLFPNKHFLFVFHPRPNRYTLIISTPLLQNNVDPEEIAQRLIKLSEMYYGQVISVTYGQPATSFKHLIEQMSLNRQAEALRFYAAYQAGCQSNARLAADTNERFREAEAQLRESLRGSGDGAIERWVEQAFLLMESAAEHGIHSKSLKRIVAGGIWGLSNAAALQMDTPWNEKGWIEKVEAADSDSSLKLIIKELSNEILDSLGQGVQLSASTSSLRQEIRQALAYLNKHFADRVSISDVASYVGLSEPYLCQLFKAETGSSILTRLNEIRMNRAYDMLLSGKYLVKQVAIEVGIPDPFYFNRLFRKRYGHPPKNVKSMPPV</sequence>
<evidence type="ECO:0000256" key="1">
    <source>
        <dbReference type="ARBA" id="ARBA00023015"/>
    </source>
</evidence>
<feature type="domain" description="Response regulatory" evidence="6">
    <location>
        <begin position="3"/>
        <end position="120"/>
    </location>
</feature>
<name>A0A1B2DHJ8_9BACL</name>
<dbReference type="InterPro" id="IPR018060">
    <property type="entry name" value="HTH_AraC"/>
</dbReference>
<dbReference type="Gene3D" id="1.10.10.60">
    <property type="entry name" value="Homeodomain-like"/>
    <property type="match status" value="2"/>
</dbReference>
<dbReference type="EMBL" id="CP016808">
    <property type="protein sequence ID" value="ANY67171.1"/>
    <property type="molecule type" value="Genomic_DNA"/>
</dbReference>
<dbReference type="SUPFAM" id="SSF52172">
    <property type="entry name" value="CheY-like"/>
    <property type="match status" value="1"/>
</dbReference>
<dbReference type="SMART" id="SM00342">
    <property type="entry name" value="HTH_ARAC"/>
    <property type="match status" value="1"/>
</dbReference>
<protein>
    <recommendedName>
        <fullName evidence="8">DNA-binding response regulator</fullName>
    </recommendedName>
</protein>
<dbReference type="PANTHER" id="PTHR43280">
    <property type="entry name" value="ARAC-FAMILY TRANSCRIPTIONAL REGULATOR"/>
    <property type="match status" value="1"/>
</dbReference>
<dbReference type="Gene3D" id="3.40.50.2300">
    <property type="match status" value="1"/>
</dbReference>
<accession>A0A1B2DHJ8</accession>
<evidence type="ECO:0000259" key="6">
    <source>
        <dbReference type="PROSITE" id="PS50110"/>
    </source>
</evidence>